<dbReference type="Proteomes" id="UP001596447">
    <property type="component" value="Unassembled WGS sequence"/>
</dbReference>
<evidence type="ECO:0000313" key="3">
    <source>
        <dbReference type="Proteomes" id="UP001596447"/>
    </source>
</evidence>
<reference evidence="2 3" key="1">
    <citation type="journal article" date="2019" name="Int. J. Syst. Evol. Microbiol.">
        <title>The Global Catalogue of Microorganisms (GCM) 10K type strain sequencing project: providing services to taxonomists for standard genome sequencing and annotation.</title>
        <authorList>
            <consortium name="The Broad Institute Genomics Platform"/>
            <consortium name="The Broad Institute Genome Sequencing Center for Infectious Disease"/>
            <person name="Wu L."/>
            <person name="Ma J."/>
        </authorList>
    </citation>
    <scope>NUCLEOTIDE SEQUENCE [LARGE SCALE GENOMIC DNA]</scope>
    <source>
        <strain evidence="2 3">XZGYJ-43</strain>
    </source>
</reference>
<proteinExistence type="predicted"/>
<organism evidence="2 3">
    <name type="scientific">Halospeciosus flavus</name>
    <dbReference type="NCBI Taxonomy" id="3032283"/>
    <lineage>
        <taxon>Archaea</taxon>
        <taxon>Methanobacteriati</taxon>
        <taxon>Methanobacteriota</taxon>
        <taxon>Stenosarchaea group</taxon>
        <taxon>Halobacteria</taxon>
        <taxon>Halobacteriales</taxon>
        <taxon>Halobacteriaceae</taxon>
        <taxon>Halospeciosus</taxon>
    </lineage>
</organism>
<keyword evidence="3" id="KW-1185">Reference proteome</keyword>
<feature type="transmembrane region" description="Helical" evidence="1">
    <location>
        <begin position="100"/>
        <end position="118"/>
    </location>
</feature>
<keyword evidence="1" id="KW-0472">Membrane</keyword>
<keyword evidence="1" id="KW-1133">Transmembrane helix</keyword>
<dbReference type="InterPro" id="IPR058293">
    <property type="entry name" value="DUF7987"/>
</dbReference>
<feature type="transmembrane region" description="Helical" evidence="1">
    <location>
        <begin position="76"/>
        <end position="94"/>
    </location>
</feature>
<feature type="transmembrane region" description="Helical" evidence="1">
    <location>
        <begin position="17"/>
        <end position="38"/>
    </location>
</feature>
<feature type="transmembrane region" description="Helical" evidence="1">
    <location>
        <begin position="44"/>
        <end position="64"/>
    </location>
</feature>
<sequence>MTSGAEERTHTYFRSRFGATAFGLASLLVGIGLLYSLVTNSTDLFIGVLLATLVFIAISLYVVFRQDGVLTAENGIIGVFVLVALGLFFGLYEFTALPSVVVIGVVIVVGVVIPNLVLKTVHES</sequence>
<dbReference type="AlphaFoldDB" id="A0ABD5YZJ0"/>
<dbReference type="EMBL" id="JBHTAR010000004">
    <property type="protein sequence ID" value="MFC7198467.1"/>
    <property type="molecule type" value="Genomic_DNA"/>
</dbReference>
<name>A0ABD5YZJ0_9EURY</name>
<evidence type="ECO:0000313" key="2">
    <source>
        <dbReference type="EMBL" id="MFC7198467.1"/>
    </source>
</evidence>
<accession>A0ABD5YZJ0</accession>
<keyword evidence="1" id="KW-0812">Transmembrane</keyword>
<dbReference type="RefSeq" id="WP_382215931.1">
    <property type="nucleotide sequence ID" value="NZ_JBHTAR010000004.1"/>
</dbReference>
<dbReference type="Pfam" id="PF25949">
    <property type="entry name" value="DUF7987"/>
    <property type="match status" value="1"/>
</dbReference>
<gene>
    <name evidence="2" type="ORF">ACFQJ9_03190</name>
</gene>
<protein>
    <submittedName>
        <fullName evidence="2">Uncharacterized protein</fullName>
    </submittedName>
</protein>
<comment type="caution">
    <text evidence="2">The sequence shown here is derived from an EMBL/GenBank/DDBJ whole genome shotgun (WGS) entry which is preliminary data.</text>
</comment>
<evidence type="ECO:0000256" key="1">
    <source>
        <dbReference type="SAM" id="Phobius"/>
    </source>
</evidence>